<evidence type="ECO:0000313" key="7">
    <source>
        <dbReference type="EMBL" id="MBD2180978.1"/>
    </source>
</evidence>
<dbReference type="PANTHER" id="PTHR30250:SF11">
    <property type="entry name" value="O-ANTIGEN TRANSPORTER-RELATED"/>
    <property type="match status" value="1"/>
</dbReference>
<feature type="transmembrane region" description="Helical" evidence="6">
    <location>
        <begin position="241"/>
        <end position="263"/>
    </location>
</feature>
<keyword evidence="4 6" id="KW-1133">Transmembrane helix</keyword>
<keyword evidence="8" id="KW-1185">Reference proteome</keyword>
<feature type="transmembrane region" description="Helical" evidence="6">
    <location>
        <begin position="172"/>
        <end position="189"/>
    </location>
</feature>
<dbReference type="GO" id="GO:0005886">
    <property type="term" value="C:plasma membrane"/>
    <property type="evidence" value="ECO:0007669"/>
    <property type="project" value="UniProtKB-SubCell"/>
</dbReference>
<proteinExistence type="predicted"/>
<evidence type="ECO:0000313" key="8">
    <source>
        <dbReference type="Proteomes" id="UP000641646"/>
    </source>
</evidence>
<keyword evidence="5 6" id="KW-0472">Membrane</keyword>
<dbReference type="PANTHER" id="PTHR30250">
    <property type="entry name" value="PST FAMILY PREDICTED COLANIC ACID TRANSPORTER"/>
    <property type="match status" value="1"/>
</dbReference>
<evidence type="ECO:0000256" key="5">
    <source>
        <dbReference type="ARBA" id="ARBA00023136"/>
    </source>
</evidence>
<keyword evidence="2" id="KW-1003">Cell membrane</keyword>
<accession>A0A926VCR1</accession>
<dbReference type="Pfam" id="PF01943">
    <property type="entry name" value="Polysacc_synt"/>
    <property type="match status" value="1"/>
</dbReference>
<feature type="transmembrane region" description="Helical" evidence="6">
    <location>
        <begin position="387"/>
        <end position="406"/>
    </location>
</feature>
<gene>
    <name evidence="7" type="ORF">H6G03_07670</name>
</gene>
<evidence type="ECO:0000256" key="3">
    <source>
        <dbReference type="ARBA" id="ARBA00022692"/>
    </source>
</evidence>
<feature type="transmembrane region" description="Helical" evidence="6">
    <location>
        <begin position="314"/>
        <end position="337"/>
    </location>
</feature>
<evidence type="ECO:0000256" key="1">
    <source>
        <dbReference type="ARBA" id="ARBA00004651"/>
    </source>
</evidence>
<comment type="caution">
    <text evidence="7">The sequence shown here is derived from an EMBL/GenBank/DDBJ whole genome shotgun (WGS) entry which is preliminary data.</text>
</comment>
<feature type="transmembrane region" description="Helical" evidence="6">
    <location>
        <begin position="283"/>
        <end position="302"/>
    </location>
</feature>
<reference evidence="7" key="1">
    <citation type="journal article" date="2015" name="ISME J.">
        <title>Draft Genome Sequence of Streptomyces incarnatus NRRL8089, which Produces the Nucleoside Antibiotic Sinefungin.</title>
        <authorList>
            <person name="Oshima K."/>
            <person name="Hattori M."/>
            <person name="Shimizu H."/>
            <person name="Fukuda K."/>
            <person name="Nemoto M."/>
            <person name="Inagaki K."/>
            <person name="Tamura T."/>
        </authorList>
    </citation>
    <scope>NUCLEOTIDE SEQUENCE</scope>
    <source>
        <strain evidence="7">FACHB-1375</strain>
    </source>
</reference>
<dbReference type="InterPro" id="IPR002797">
    <property type="entry name" value="Polysacc_synth"/>
</dbReference>
<feature type="transmembrane region" description="Helical" evidence="6">
    <location>
        <begin position="106"/>
        <end position="127"/>
    </location>
</feature>
<reference evidence="7" key="2">
    <citation type="submission" date="2020-08" db="EMBL/GenBank/DDBJ databases">
        <authorList>
            <person name="Chen M."/>
            <person name="Teng W."/>
            <person name="Zhao L."/>
            <person name="Hu C."/>
            <person name="Zhou Y."/>
            <person name="Han B."/>
            <person name="Song L."/>
            <person name="Shu W."/>
        </authorList>
    </citation>
    <scope>NUCLEOTIDE SEQUENCE</scope>
    <source>
        <strain evidence="7">FACHB-1375</strain>
    </source>
</reference>
<sequence length="454" mass="48630">MKAKINLLRSRLMGEGNAATLARGAASSFAIRMTGTGINFITQVVLARLLGVGSYGSYIYAITWITVLGVVGKLGFDTASVRFVAAYSTQQAYGLLGGYLRYSSQVILLISIGAGLCLGLVSWIFQARYSLELLHTFWIAGALLPLSTALEVQQSRLRALKKIIQGQLPQEVLVPLLVLVGTVIAAVWFKSDLDATTAMSIRLVAVAVALGISFYLLIQVLPKEVRVSQPIFKSNEWFRAALAMVLVTGFNMVVAQTGTIVLGATLGTKQVGMYAVASKIAELLVFILVAVNSILAPLVASLHAKGERTELQRIVRIGVWIVFAISLSIAVILLIFGRQLLSLFGAEFTASYPILVVLIVSQLINAMSGPVSLLLNMTGYHGDSAKILAISATINIGLNIAITPIYGAFGTALVTAITSLIWNGSMSIIVWYRLKIIAVAIPERIFAISIKGDN</sequence>
<dbReference type="Proteomes" id="UP000641646">
    <property type="component" value="Unassembled WGS sequence"/>
</dbReference>
<feature type="transmembrane region" description="Helical" evidence="6">
    <location>
        <begin position="352"/>
        <end position="375"/>
    </location>
</feature>
<name>A0A926VCR1_9CYAN</name>
<organism evidence="7 8">
    <name type="scientific">Aerosakkonema funiforme FACHB-1375</name>
    <dbReference type="NCBI Taxonomy" id="2949571"/>
    <lineage>
        <taxon>Bacteria</taxon>
        <taxon>Bacillati</taxon>
        <taxon>Cyanobacteriota</taxon>
        <taxon>Cyanophyceae</taxon>
        <taxon>Oscillatoriophycideae</taxon>
        <taxon>Aerosakkonematales</taxon>
        <taxon>Aerosakkonemataceae</taxon>
        <taxon>Aerosakkonema</taxon>
    </lineage>
</organism>
<dbReference type="InterPro" id="IPR050833">
    <property type="entry name" value="Poly_Biosynth_Transport"/>
</dbReference>
<evidence type="ECO:0000256" key="4">
    <source>
        <dbReference type="ARBA" id="ARBA00022989"/>
    </source>
</evidence>
<keyword evidence="3 6" id="KW-0812">Transmembrane</keyword>
<dbReference type="AlphaFoldDB" id="A0A926VCR1"/>
<comment type="subcellular location">
    <subcellularLocation>
        <location evidence="1">Cell membrane</location>
        <topology evidence="1">Multi-pass membrane protein</topology>
    </subcellularLocation>
</comment>
<feature type="transmembrane region" description="Helical" evidence="6">
    <location>
        <begin position="201"/>
        <end position="221"/>
    </location>
</feature>
<dbReference type="EMBL" id="JACJPW010000014">
    <property type="protein sequence ID" value="MBD2180978.1"/>
    <property type="molecule type" value="Genomic_DNA"/>
</dbReference>
<protein>
    <submittedName>
        <fullName evidence="7">Flippase</fullName>
    </submittedName>
</protein>
<feature type="transmembrane region" description="Helical" evidence="6">
    <location>
        <begin position="412"/>
        <end position="434"/>
    </location>
</feature>
<dbReference type="CDD" id="cd13128">
    <property type="entry name" value="MATE_Wzx_like"/>
    <property type="match status" value="1"/>
</dbReference>
<evidence type="ECO:0000256" key="6">
    <source>
        <dbReference type="SAM" id="Phobius"/>
    </source>
</evidence>
<feature type="transmembrane region" description="Helical" evidence="6">
    <location>
        <begin position="133"/>
        <end position="152"/>
    </location>
</feature>
<evidence type="ECO:0000256" key="2">
    <source>
        <dbReference type="ARBA" id="ARBA00022475"/>
    </source>
</evidence>